<feature type="compositionally biased region" description="Low complexity" evidence="6">
    <location>
        <begin position="856"/>
        <end position="866"/>
    </location>
</feature>
<dbReference type="InterPro" id="IPR014001">
    <property type="entry name" value="Helicase_ATP-bd"/>
</dbReference>
<keyword evidence="5" id="KW-0175">Coiled coil</keyword>
<dbReference type="InterPro" id="IPR011545">
    <property type="entry name" value="DEAD/DEAH_box_helicase_dom"/>
</dbReference>
<dbReference type="Pfam" id="PF00271">
    <property type="entry name" value="Helicase_C"/>
    <property type="match status" value="1"/>
</dbReference>
<dbReference type="SMART" id="SM00490">
    <property type="entry name" value="HELICc"/>
    <property type="match status" value="1"/>
</dbReference>
<dbReference type="PANTHER" id="PTHR44533">
    <property type="entry name" value="DEAD/H RNA HELICASE, PUTATIVE-RELATED"/>
    <property type="match status" value="1"/>
</dbReference>
<name>A0AA88GNR0_NAELO</name>
<dbReference type="PANTHER" id="PTHR44533:SF4">
    <property type="entry name" value="DEAD_H RNA HELICASE, PUTATIVE-RELATED"/>
    <property type="match status" value="1"/>
</dbReference>
<dbReference type="InterPro" id="IPR052431">
    <property type="entry name" value="SKI2_subfamily_helicases"/>
</dbReference>
<dbReference type="InterPro" id="IPR059032">
    <property type="entry name" value="WHD_DDX60"/>
</dbReference>
<protein>
    <submittedName>
        <fullName evidence="9">Uncharacterized protein</fullName>
    </submittedName>
</protein>
<comment type="caution">
    <text evidence="9">The sequence shown here is derived from an EMBL/GenBank/DDBJ whole genome shotgun (WGS) entry which is preliminary data.</text>
</comment>
<dbReference type="EMBL" id="PYSW02000026">
    <property type="protein sequence ID" value="KAG2381592.1"/>
    <property type="molecule type" value="Genomic_DNA"/>
</dbReference>
<dbReference type="Proteomes" id="UP000816034">
    <property type="component" value="Unassembled WGS sequence"/>
</dbReference>
<dbReference type="PROSITE" id="PS51194">
    <property type="entry name" value="HELICASE_CTER"/>
    <property type="match status" value="1"/>
</dbReference>
<dbReference type="PROSITE" id="PS51192">
    <property type="entry name" value="HELICASE_ATP_BIND_1"/>
    <property type="match status" value="1"/>
</dbReference>
<dbReference type="GO" id="GO:0016787">
    <property type="term" value="F:hydrolase activity"/>
    <property type="evidence" value="ECO:0007669"/>
    <property type="project" value="UniProtKB-KW"/>
</dbReference>
<feature type="domain" description="Helicase C-terminal" evidence="8">
    <location>
        <begin position="1403"/>
        <end position="1594"/>
    </location>
</feature>
<dbReference type="InterPro" id="IPR001650">
    <property type="entry name" value="Helicase_C-like"/>
</dbReference>
<gene>
    <name evidence="9" type="ORF">C9374_005976</name>
</gene>
<dbReference type="GeneID" id="68098431"/>
<evidence type="ECO:0000256" key="1">
    <source>
        <dbReference type="ARBA" id="ARBA00022741"/>
    </source>
</evidence>
<evidence type="ECO:0000313" key="10">
    <source>
        <dbReference type="Proteomes" id="UP000816034"/>
    </source>
</evidence>
<dbReference type="GO" id="GO:0004386">
    <property type="term" value="F:helicase activity"/>
    <property type="evidence" value="ECO:0007669"/>
    <property type="project" value="UniProtKB-KW"/>
</dbReference>
<proteinExistence type="predicted"/>
<dbReference type="GO" id="GO:0005737">
    <property type="term" value="C:cytoplasm"/>
    <property type="evidence" value="ECO:0007669"/>
    <property type="project" value="TreeGrafter"/>
</dbReference>
<feature type="region of interest" description="Disordered" evidence="6">
    <location>
        <begin position="2048"/>
        <end position="2073"/>
    </location>
</feature>
<dbReference type="RefSeq" id="XP_044547272.1">
    <property type="nucleotide sequence ID" value="XM_044695785.1"/>
</dbReference>
<feature type="coiled-coil region" evidence="5">
    <location>
        <begin position="778"/>
        <end position="805"/>
    </location>
</feature>
<feature type="compositionally biased region" description="Basic and acidic residues" evidence="6">
    <location>
        <begin position="842"/>
        <end position="855"/>
    </location>
</feature>
<dbReference type="Pfam" id="PF00270">
    <property type="entry name" value="DEAD"/>
    <property type="match status" value="1"/>
</dbReference>
<evidence type="ECO:0000313" key="9">
    <source>
        <dbReference type="EMBL" id="KAG2381592.1"/>
    </source>
</evidence>
<evidence type="ECO:0000256" key="3">
    <source>
        <dbReference type="ARBA" id="ARBA00022806"/>
    </source>
</evidence>
<keyword evidence="10" id="KW-1185">Reference proteome</keyword>
<dbReference type="GO" id="GO:0005524">
    <property type="term" value="F:ATP binding"/>
    <property type="evidence" value="ECO:0007669"/>
    <property type="project" value="UniProtKB-KW"/>
</dbReference>
<dbReference type="Pfam" id="PF26076">
    <property type="entry name" value="WHD_DDX60"/>
    <property type="match status" value="1"/>
</dbReference>
<keyword evidence="3" id="KW-0347">Helicase</keyword>
<feature type="domain" description="Helicase ATP-binding" evidence="7">
    <location>
        <begin position="1087"/>
        <end position="1255"/>
    </location>
</feature>
<reference evidence="9 10" key="1">
    <citation type="journal article" date="2018" name="BMC Genomics">
        <title>The genome of Naegleria lovaniensis, the basis for a comparative approach to unravel pathogenicity factors of the human pathogenic amoeba N. fowleri.</title>
        <authorList>
            <person name="Liechti N."/>
            <person name="Schurch N."/>
            <person name="Bruggmann R."/>
            <person name="Wittwer M."/>
        </authorList>
    </citation>
    <scope>NUCLEOTIDE SEQUENCE [LARGE SCALE GENOMIC DNA]</scope>
    <source>
        <strain evidence="9 10">ATCC 30569</strain>
    </source>
</reference>
<dbReference type="GO" id="GO:0003676">
    <property type="term" value="F:nucleic acid binding"/>
    <property type="evidence" value="ECO:0007669"/>
    <property type="project" value="InterPro"/>
</dbReference>
<keyword evidence="2" id="KW-0378">Hydrolase</keyword>
<sequence length="2073" mass="239389">MIPQKTTPEPTPFFGLFLVNEKQGDDASTNSFMPMNLNRIWTRKTSSSSSRGQNAIFFSLSHFPAIRQDEGDQEAKETLSKAPSPNEFPVGNMSIQFKGWSNTNDDMCSFVHTAPLSDFISSTAFCHQANMDDQMDIVLVGHNTNEKVSLQRMHAEGNGANLKRHAVYAFFLSDFLAKYVLKGVEFVKVELSMILNDPSANTNNQMVELCYTTFFVHDDMEDLSTELDDIHENSLALLRRSLSQVSEQFMDILDQGGVCDYTLLDIDALLDMAINTLDKSGQNVHGLDWYCHGGQWMHLFWLCEKVLDLLLSRSAVFDLVCFLEVIPQKFEFSIVSRVEQNDQEIASWLLARQLLLQHFQQHCKNITCHVFRNTSTEWKDFVFKHRPNSIISCKSSLLFNFYNIFCLQLPVITEIEENEKSIFGNFLQCKPTFHHGISKYESHRTFDKLASQYASLFTLTRETLTTKWTSSIQVSLLRELVKYHQAESVHRLDVITWSIILHLTRNGSCRTLFYGVSLIATLLLQEHLPVHQRHLELNEFVPELTEFIQEVYKYCFSMLYYCNGLMILDSYDFLDSRLAHWLTLLKTKELAENSTTTLGSWINKLKQLLPSNLLPKFEKQLGIIIEHIPYASSLLEHEIGNIQSKNTSISYAYIFEEDDHRRTVLEVDHPFINKYCKIDSNSVITTEDSKSKSVFKDIYHYHSSRLIDESSRSLDFNNDVVLQKSREKLETMAKAFQRINPHKVISKEPNVTSEQVKYILHAQNKQHQQRIPSGGLSLNNSQLSMSQIEKECEKFKSQLEALSKDTSRSKVTMVELSKQINNEIHPLLAIVVKRGGHHKSHDTKNITDHKSENNNKNKSNNTNTKGSAKKKSSDGEDISVLLKNLIIQLLTSFKLQLPKQRNDEESKYLQKTVTGASSKIVLSREDEKKALFKLYHVNSWIRFIYNYLQWLETTLSFLFTDSEIRKEMEYLATTARMFGFVATADAIQKKPLTDASKDVVDPNYLFLKHFEFIPPTTPSLELFTKQQHVKLLDKFTTRITELATQYNHEKKSDQQERISEELRNVMIMKKLRENLTFVPDQWQNDMIDHVNHNRSVLVSVPTSNGKTFIVHYVIEKVLRESDTGVIAFVVPNKALVNQIYCDVSSRYEKKILGKTVVGMATANVRIDVFNCQVLILTPAMLEIYLMSATEKLVAWRKNIKYLVLDEIHCITEDDQGDFYEHCIQLLDCPIIGLSATIGNAEKFKEWIKHSNRENIQLIYEPDYKRYAPLEYYTFNNDVISHSHPCGLFNSNNLSEKELSQCRMMTIDECFQLSDFMLNKCPEMKDFVEEHVGHSHLKENKLEIISWSDHITYKKRYNQMLVTLAQDSSKHGPLLQSIVQHFSRDNEQLFNSSEYLKSPEIIRDMISLITLLKKKQLLPAIIFIFDRKQIDAIIANLCMQNISLWDDEDSKPEGDILRVVNNLSSESSQQRLHDHYLHALHLGIGAHYSGIDDFYQMEVERLFREKKLPLIICTSTLALGVHLPCSTVVMGGASIYLNKTLFKQCCGRVGRRGVDQKGRVILYGLEYNRVRRYLLSEPITVNGTNGLKPSFLLKTLISLNSHRDCGQEALEYFEGALTRLLERPLFSINANVMEQVSKQMSHYVRFNTEFLRQTFLLNKKCQPLKLSGLAAHIHYREPFNFLFTHFIQTDLFSKKLDVNKITEREYDKIVLVVFSLLFARLRASKFIENNHRIDVEFSESMKNMYEGIRSQNKQFNKEILKIFSNYAVTYFLASTHDSQVQNDLYFPCSKLVPKLGIKRTQSSPLSELLQKDLITCNASISSFAALSGNKDNYYINEDHFISCLKHTMYLNKGHLPFSNVVSGDDLNSFLLDYYHHGKLELLCSENRIATIGMANKLIEEATRDLKKLRSSLINEEVFNYSITDYLKQRSSEETATWLHNCLCRFLPKHAAQKMRETFQEKNVTFLQLFDWISNDTFDMKISNIVNLRGKGLKLLRYDVASLFLHPLVQSMNRIIQQFTAKEAQERQALRSLKNVKKLNKRDTIGGTKEDAYLKKKSSGGSSRWSTTKPPDKYE</sequence>
<keyword evidence="4" id="KW-0067">ATP-binding</keyword>
<evidence type="ECO:0000256" key="2">
    <source>
        <dbReference type="ARBA" id="ARBA00022801"/>
    </source>
</evidence>
<dbReference type="Gene3D" id="3.40.50.300">
    <property type="entry name" value="P-loop containing nucleotide triphosphate hydrolases"/>
    <property type="match status" value="2"/>
</dbReference>
<keyword evidence="1" id="KW-0547">Nucleotide-binding</keyword>
<dbReference type="InterPro" id="IPR027417">
    <property type="entry name" value="P-loop_NTPase"/>
</dbReference>
<evidence type="ECO:0000256" key="6">
    <source>
        <dbReference type="SAM" id="MobiDB-lite"/>
    </source>
</evidence>
<organism evidence="9 10">
    <name type="scientific">Naegleria lovaniensis</name>
    <name type="common">Amoeba</name>
    <dbReference type="NCBI Taxonomy" id="51637"/>
    <lineage>
        <taxon>Eukaryota</taxon>
        <taxon>Discoba</taxon>
        <taxon>Heterolobosea</taxon>
        <taxon>Tetramitia</taxon>
        <taxon>Eutetramitia</taxon>
        <taxon>Vahlkampfiidae</taxon>
        <taxon>Naegleria</taxon>
    </lineage>
</organism>
<dbReference type="SMART" id="SM00487">
    <property type="entry name" value="DEXDc"/>
    <property type="match status" value="1"/>
</dbReference>
<evidence type="ECO:0000256" key="4">
    <source>
        <dbReference type="ARBA" id="ARBA00022840"/>
    </source>
</evidence>
<evidence type="ECO:0000259" key="7">
    <source>
        <dbReference type="PROSITE" id="PS51192"/>
    </source>
</evidence>
<accession>A0AA88GNR0</accession>
<evidence type="ECO:0000259" key="8">
    <source>
        <dbReference type="PROSITE" id="PS51194"/>
    </source>
</evidence>
<dbReference type="SUPFAM" id="SSF52540">
    <property type="entry name" value="P-loop containing nucleoside triphosphate hydrolases"/>
    <property type="match status" value="1"/>
</dbReference>
<evidence type="ECO:0000256" key="5">
    <source>
        <dbReference type="SAM" id="Coils"/>
    </source>
</evidence>
<feature type="region of interest" description="Disordered" evidence="6">
    <location>
        <begin position="835"/>
        <end position="873"/>
    </location>
</feature>